<dbReference type="Proteomes" id="UP000053398">
    <property type="component" value="Unassembled WGS sequence"/>
</dbReference>
<gene>
    <name evidence="1" type="ORF">AQJ11_43825</name>
</gene>
<keyword evidence="2" id="KW-1185">Reference proteome</keyword>
<dbReference type="EMBL" id="LMWP01000074">
    <property type="protein sequence ID" value="KUN15092.1"/>
    <property type="molecule type" value="Genomic_DNA"/>
</dbReference>
<sequence>MHCAGWKWAHMLGFRGHFSTKSRSYSTTLGALREARRAWRAEQVRGHSGLPESDPKTTLVVGHWNYLGSGYSPGAALLAADVWHRKELERQFIAEGGC</sequence>
<protein>
    <submittedName>
        <fullName evidence="1">Replication initiator protein</fullName>
    </submittedName>
</protein>
<comment type="caution">
    <text evidence="1">The sequence shown here is derived from an EMBL/GenBank/DDBJ whole genome shotgun (WGS) entry which is preliminary data.</text>
</comment>
<organism evidence="1 2">
    <name type="scientific">Streptomyces corchorusii</name>
    <name type="common">Streptomyces chibaensis</name>
    <dbReference type="NCBI Taxonomy" id="1903"/>
    <lineage>
        <taxon>Bacteria</taxon>
        <taxon>Bacillati</taxon>
        <taxon>Actinomycetota</taxon>
        <taxon>Actinomycetes</taxon>
        <taxon>Kitasatosporales</taxon>
        <taxon>Streptomycetaceae</taxon>
        <taxon>Streptomyces</taxon>
    </lineage>
</organism>
<dbReference type="Pfam" id="PF20199">
    <property type="entry name" value="RepSA"/>
    <property type="match status" value="1"/>
</dbReference>
<accession>A0A101PP64</accession>
<dbReference type="InterPro" id="IPR046828">
    <property type="entry name" value="RepSA"/>
</dbReference>
<evidence type="ECO:0000313" key="1">
    <source>
        <dbReference type="EMBL" id="KUN15092.1"/>
    </source>
</evidence>
<dbReference type="AlphaFoldDB" id="A0A101PP64"/>
<proteinExistence type="predicted"/>
<reference evidence="1 2" key="1">
    <citation type="submission" date="2015-10" db="EMBL/GenBank/DDBJ databases">
        <title>Draft genome sequence of Streptomyces corchorusii DSM 40340, type strain for the species Streptomyces corchorusii.</title>
        <authorList>
            <person name="Ruckert C."/>
            <person name="Winkler A."/>
            <person name="Kalinowski J."/>
            <person name="Kampfer P."/>
            <person name="Glaeser S."/>
        </authorList>
    </citation>
    <scope>NUCLEOTIDE SEQUENCE [LARGE SCALE GENOMIC DNA]</scope>
    <source>
        <strain evidence="1 2">DSM 40340</strain>
    </source>
</reference>
<evidence type="ECO:0000313" key="2">
    <source>
        <dbReference type="Proteomes" id="UP000053398"/>
    </source>
</evidence>
<name>A0A101PP64_STRCK</name>